<keyword evidence="2" id="KW-1185">Reference proteome</keyword>
<evidence type="ECO:0000313" key="1">
    <source>
        <dbReference type="EMBL" id="RAH50200.1"/>
    </source>
</evidence>
<accession>A0ACD1GLX5</accession>
<reference evidence="1" key="1">
    <citation type="submission" date="2018-02" db="EMBL/GenBank/DDBJ databases">
        <title>The genomes of Aspergillus section Nigri reveals drivers in fungal speciation.</title>
        <authorList>
            <consortium name="DOE Joint Genome Institute"/>
            <person name="Vesth T.C."/>
            <person name="Nybo J."/>
            <person name="Theobald S."/>
            <person name="Brandl J."/>
            <person name="Frisvad J.C."/>
            <person name="Nielsen K.F."/>
            <person name="Lyhne E.K."/>
            <person name="Kogle M.E."/>
            <person name="Kuo A."/>
            <person name="Riley R."/>
            <person name="Clum A."/>
            <person name="Nolan M."/>
            <person name="Lipzen A."/>
            <person name="Salamov A."/>
            <person name="Henrissat B."/>
            <person name="Wiebenga A."/>
            <person name="De vries R.P."/>
            <person name="Grigoriev I.V."/>
            <person name="Mortensen U.H."/>
            <person name="Andersen M.R."/>
            <person name="Baker S.E."/>
        </authorList>
    </citation>
    <scope>NUCLEOTIDE SEQUENCE</scope>
    <source>
        <strain evidence="1">CBS 621.78</strain>
    </source>
</reference>
<protein>
    <submittedName>
        <fullName evidence="1">Uncharacterized protein</fullName>
    </submittedName>
</protein>
<proteinExistence type="predicted"/>
<sequence>MSLCVSLFIEQVWRVTNGRTGTGMPQAWRRTSQDLTVTTVSTILILLGRRATSHLSEEFPRLNSRRVIGRLGVIQSALLPYQCYH</sequence>
<name>A0ACD1GLX5_9EURO</name>
<dbReference type="Proteomes" id="UP000249057">
    <property type="component" value="Unassembled WGS sequence"/>
</dbReference>
<dbReference type="EMBL" id="KZ825314">
    <property type="protein sequence ID" value="RAH50200.1"/>
    <property type="molecule type" value="Genomic_DNA"/>
</dbReference>
<evidence type="ECO:0000313" key="2">
    <source>
        <dbReference type="Proteomes" id="UP000249057"/>
    </source>
</evidence>
<organism evidence="1 2">
    <name type="scientific">Aspergillus brunneoviolaceus CBS 621.78</name>
    <dbReference type="NCBI Taxonomy" id="1450534"/>
    <lineage>
        <taxon>Eukaryota</taxon>
        <taxon>Fungi</taxon>
        <taxon>Dikarya</taxon>
        <taxon>Ascomycota</taxon>
        <taxon>Pezizomycotina</taxon>
        <taxon>Eurotiomycetes</taxon>
        <taxon>Eurotiomycetidae</taxon>
        <taxon>Eurotiales</taxon>
        <taxon>Aspergillaceae</taxon>
        <taxon>Aspergillus</taxon>
        <taxon>Aspergillus subgen. Circumdati</taxon>
    </lineage>
</organism>
<gene>
    <name evidence="1" type="ORF">BO95DRAFT_194218</name>
</gene>